<evidence type="ECO:0000313" key="2">
    <source>
        <dbReference type="EMBL" id="KAG7091098.1"/>
    </source>
</evidence>
<sequence length="527" mass="59268">MSIGALLNEKDLQALSRQELQNLARTHEVKANSKSVLIVEQLLAKFPDGVPSVATPASKHPARKLKVRHSEASVPANNSPTTSSPLSSPPPSLQNCAPSAHEPIEANSNASPRKLWPPAPLVYEHGEDIPDFEPEEDPNAPSEYSFETNATPRSPTPTSPQPPCSPTAVKHAVETMRQVSEKDNTLYAQVEGLRTLADDLTHQATQLSQVLRREREARQRILTYMTHYIANNNRWGGRVQNDHILSEDQATAVREEYLRNGGRGWKDQGRWEFEEIWGGPIKVAQSVLPVGKRAADWVEIQEGGEQEYLNIRAEIDEEARRLYEKDRRDELWRKRYADRDGEDDEDENRYRPRRRLRAVQQLATESLYGLGVVDKGKRRMSANEVEVLQQEQSFQRLAEHDSLEAEEHLAREHMDCEIAARLAADECDGEEQEAEREAKIRQAREIAVDNARDAQGIHVVYGAVMKVAADILSGVEQWDSETQAKKRIVLEIGLERLNVLAAEDAAHLDIGKLAELAMKTVMGREGP</sequence>
<dbReference type="OrthoDB" id="3270863at2759"/>
<keyword evidence="3" id="KW-1185">Reference proteome</keyword>
<dbReference type="KEGG" id="more:E1B28_010153"/>
<gene>
    <name evidence="2" type="ORF">E1B28_010153</name>
</gene>
<feature type="compositionally biased region" description="Pro residues" evidence="1">
    <location>
        <begin position="154"/>
        <end position="165"/>
    </location>
</feature>
<accession>A0A9P7UR71</accession>
<reference evidence="2" key="1">
    <citation type="journal article" date="2021" name="Genome Biol. Evol.">
        <title>The assembled and annotated genome of the fairy-ring fungus Marasmius oreades.</title>
        <authorList>
            <person name="Hiltunen M."/>
            <person name="Ament-Velasquez S.L."/>
            <person name="Johannesson H."/>
        </authorList>
    </citation>
    <scope>NUCLEOTIDE SEQUENCE</scope>
    <source>
        <strain evidence="2">03SP1</strain>
    </source>
</reference>
<dbReference type="AlphaFoldDB" id="A0A9P7UR71"/>
<name>A0A9P7UR71_9AGAR</name>
<feature type="compositionally biased region" description="Acidic residues" evidence="1">
    <location>
        <begin position="129"/>
        <end position="138"/>
    </location>
</feature>
<evidence type="ECO:0000313" key="3">
    <source>
        <dbReference type="Proteomes" id="UP001049176"/>
    </source>
</evidence>
<evidence type="ECO:0000256" key="1">
    <source>
        <dbReference type="SAM" id="MobiDB-lite"/>
    </source>
</evidence>
<dbReference type="Proteomes" id="UP001049176">
    <property type="component" value="Chromosome 6"/>
</dbReference>
<comment type="caution">
    <text evidence="2">The sequence shown here is derived from an EMBL/GenBank/DDBJ whole genome shotgun (WGS) entry which is preliminary data.</text>
</comment>
<proteinExistence type="predicted"/>
<dbReference type="EMBL" id="CM032186">
    <property type="protein sequence ID" value="KAG7091098.1"/>
    <property type="molecule type" value="Genomic_DNA"/>
</dbReference>
<organism evidence="2 3">
    <name type="scientific">Marasmius oreades</name>
    <name type="common">fairy-ring Marasmius</name>
    <dbReference type="NCBI Taxonomy" id="181124"/>
    <lineage>
        <taxon>Eukaryota</taxon>
        <taxon>Fungi</taxon>
        <taxon>Dikarya</taxon>
        <taxon>Basidiomycota</taxon>
        <taxon>Agaricomycotina</taxon>
        <taxon>Agaricomycetes</taxon>
        <taxon>Agaricomycetidae</taxon>
        <taxon>Agaricales</taxon>
        <taxon>Marasmiineae</taxon>
        <taxon>Marasmiaceae</taxon>
        <taxon>Marasmius</taxon>
    </lineage>
</organism>
<dbReference type="RefSeq" id="XP_043007568.1">
    <property type="nucleotide sequence ID" value="XM_043155106.1"/>
</dbReference>
<feature type="region of interest" description="Disordered" evidence="1">
    <location>
        <begin position="48"/>
        <end position="166"/>
    </location>
</feature>
<protein>
    <submittedName>
        <fullName evidence="2">Uncharacterized protein</fullName>
    </submittedName>
</protein>
<dbReference type="GeneID" id="66079229"/>